<protein>
    <submittedName>
        <fullName evidence="1">16323_t:CDS:1</fullName>
    </submittedName>
</protein>
<sequence>SDMSIARSVHLEKTNRSTGPTVILEDKNIQLFEGLNFKIKLMTIPGHRNFACLLILSLENDEKDIPVSDGI</sequence>
<organism evidence="1 2">
    <name type="scientific">Dentiscutata heterogama</name>
    <dbReference type="NCBI Taxonomy" id="1316150"/>
    <lineage>
        <taxon>Eukaryota</taxon>
        <taxon>Fungi</taxon>
        <taxon>Fungi incertae sedis</taxon>
        <taxon>Mucoromycota</taxon>
        <taxon>Glomeromycotina</taxon>
        <taxon>Glomeromycetes</taxon>
        <taxon>Diversisporales</taxon>
        <taxon>Gigasporaceae</taxon>
        <taxon>Dentiscutata</taxon>
    </lineage>
</organism>
<keyword evidence="2" id="KW-1185">Reference proteome</keyword>
<gene>
    <name evidence="1" type="ORF">DHETER_LOCUS12764</name>
</gene>
<dbReference type="EMBL" id="CAJVPU010032489">
    <property type="protein sequence ID" value="CAG8719848.1"/>
    <property type="molecule type" value="Genomic_DNA"/>
</dbReference>
<dbReference type="Proteomes" id="UP000789702">
    <property type="component" value="Unassembled WGS sequence"/>
</dbReference>
<feature type="non-terminal residue" evidence="1">
    <location>
        <position position="1"/>
    </location>
</feature>
<accession>A0ACA9PWV4</accession>
<evidence type="ECO:0000313" key="1">
    <source>
        <dbReference type="EMBL" id="CAG8719848.1"/>
    </source>
</evidence>
<reference evidence="1" key="1">
    <citation type="submission" date="2021-06" db="EMBL/GenBank/DDBJ databases">
        <authorList>
            <person name="Kallberg Y."/>
            <person name="Tangrot J."/>
            <person name="Rosling A."/>
        </authorList>
    </citation>
    <scope>NUCLEOTIDE SEQUENCE</scope>
    <source>
        <strain evidence="1">IL203A</strain>
    </source>
</reference>
<proteinExistence type="predicted"/>
<comment type="caution">
    <text evidence="1">The sequence shown here is derived from an EMBL/GenBank/DDBJ whole genome shotgun (WGS) entry which is preliminary data.</text>
</comment>
<evidence type="ECO:0000313" key="2">
    <source>
        <dbReference type="Proteomes" id="UP000789702"/>
    </source>
</evidence>
<name>A0ACA9PWV4_9GLOM</name>